<evidence type="ECO:0000313" key="3">
    <source>
        <dbReference type="Proteomes" id="UP000823900"/>
    </source>
</evidence>
<dbReference type="GO" id="GO:0003824">
    <property type="term" value="F:catalytic activity"/>
    <property type="evidence" value="ECO:0007669"/>
    <property type="project" value="UniProtKB-ARBA"/>
</dbReference>
<dbReference type="SUPFAM" id="SSF55811">
    <property type="entry name" value="Nudix"/>
    <property type="match status" value="1"/>
</dbReference>
<dbReference type="PROSITE" id="PS51462">
    <property type="entry name" value="NUDIX"/>
    <property type="match status" value="1"/>
</dbReference>
<name>A0A9D2HGT3_9FIRM</name>
<reference evidence="2" key="1">
    <citation type="journal article" date="2021" name="PeerJ">
        <title>Extensive microbial diversity within the chicken gut microbiome revealed by metagenomics and culture.</title>
        <authorList>
            <person name="Gilroy R."/>
            <person name="Ravi A."/>
            <person name="Getino M."/>
            <person name="Pursley I."/>
            <person name="Horton D.L."/>
            <person name="Alikhan N.F."/>
            <person name="Baker D."/>
            <person name="Gharbi K."/>
            <person name="Hall N."/>
            <person name="Watson M."/>
            <person name="Adriaenssens E.M."/>
            <person name="Foster-Nyarko E."/>
            <person name="Jarju S."/>
            <person name="Secka A."/>
            <person name="Antonio M."/>
            <person name="Oren A."/>
            <person name="Chaudhuri R.R."/>
            <person name="La Ragione R."/>
            <person name="Hildebrand F."/>
            <person name="Pallen M.J."/>
        </authorList>
    </citation>
    <scope>NUCLEOTIDE SEQUENCE</scope>
    <source>
        <strain evidence="2">CHK178-16964</strain>
    </source>
</reference>
<evidence type="ECO:0000313" key="2">
    <source>
        <dbReference type="EMBL" id="HJA70234.1"/>
    </source>
</evidence>
<evidence type="ECO:0000259" key="1">
    <source>
        <dbReference type="PROSITE" id="PS51462"/>
    </source>
</evidence>
<dbReference type="Proteomes" id="UP000823900">
    <property type="component" value="Unassembled WGS sequence"/>
</dbReference>
<dbReference type="InterPro" id="IPR000086">
    <property type="entry name" value="NUDIX_hydrolase_dom"/>
</dbReference>
<gene>
    <name evidence="2" type="ORF">IAA07_01480</name>
</gene>
<accession>A0A9D2HGT3</accession>
<dbReference type="CDD" id="cd04692">
    <property type="entry name" value="NUDIX_Hydrolase"/>
    <property type="match status" value="1"/>
</dbReference>
<proteinExistence type="predicted"/>
<organism evidence="2 3">
    <name type="scientific">Candidatus Lachnoclostridium stercoravium</name>
    <dbReference type="NCBI Taxonomy" id="2838633"/>
    <lineage>
        <taxon>Bacteria</taxon>
        <taxon>Bacillati</taxon>
        <taxon>Bacillota</taxon>
        <taxon>Clostridia</taxon>
        <taxon>Lachnospirales</taxon>
        <taxon>Lachnospiraceae</taxon>
    </lineage>
</organism>
<dbReference type="AlphaFoldDB" id="A0A9D2HGT3"/>
<reference evidence="2" key="2">
    <citation type="submission" date="2021-04" db="EMBL/GenBank/DDBJ databases">
        <authorList>
            <person name="Gilroy R."/>
        </authorList>
    </citation>
    <scope>NUCLEOTIDE SEQUENCE</scope>
    <source>
        <strain evidence="2">CHK178-16964</strain>
    </source>
</reference>
<dbReference type="PANTHER" id="PTHR10885">
    <property type="entry name" value="ISOPENTENYL-DIPHOSPHATE DELTA-ISOMERASE"/>
    <property type="match status" value="1"/>
</dbReference>
<dbReference type="InterPro" id="IPR015797">
    <property type="entry name" value="NUDIX_hydrolase-like_dom_sf"/>
</dbReference>
<protein>
    <submittedName>
        <fullName evidence="2">NUDIX domain-containing protein</fullName>
    </submittedName>
</protein>
<dbReference type="PANTHER" id="PTHR10885:SF0">
    <property type="entry name" value="ISOPENTENYL-DIPHOSPHATE DELTA-ISOMERASE"/>
    <property type="match status" value="1"/>
</dbReference>
<comment type="caution">
    <text evidence="2">The sequence shown here is derived from an EMBL/GenBank/DDBJ whole genome shotgun (WGS) entry which is preliminary data.</text>
</comment>
<feature type="domain" description="Nudix hydrolase" evidence="1">
    <location>
        <begin position="28"/>
        <end position="174"/>
    </location>
</feature>
<dbReference type="EMBL" id="DWZA01000014">
    <property type="protein sequence ID" value="HJA70234.1"/>
    <property type="molecule type" value="Genomic_DNA"/>
</dbReference>
<sequence length="186" mass="21699">MEYLDIVDENGIPTGRAEERTKVHAEGLRHRTAHVWIGRKDPETGRLQVIMQKRSRQKDSYPGCYDISSAGHVPAGMDYLPSALRELKEELGIEAEAADLHFIFYHSEYCEDVFYGRPFYNAEYSAVYLYTKPVDIETLALQKEEVEEVRWFDYEETLPAVLLGDRKYCLNADEFRQLGKYLKEYL</sequence>
<dbReference type="Pfam" id="PF00293">
    <property type="entry name" value="NUDIX"/>
    <property type="match status" value="1"/>
</dbReference>
<dbReference type="Gene3D" id="3.90.79.10">
    <property type="entry name" value="Nucleoside Triphosphate Pyrophosphohydrolase"/>
    <property type="match status" value="1"/>
</dbReference>